<dbReference type="EMBL" id="CP041969">
    <property type="protein sequence ID" value="QMV41631.1"/>
    <property type="molecule type" value="Genomic_DNA"/>
</dbReference>
<dbReference type="RefSeq" id="WP_182302973.1">
    <property type="nucleotide sequence ID" value="NZ_CP041969.1"/>
</dbReference>
<feature type="transmembrane region" description="Helical" evidence="1">
    <location>
        <begin position="122"/>
        <end position="140"/>
    </location>
</feature>
<feature type="transmembrane region" description="Helical" evidence="1">
    <location>
        <begin position="98"/>
        <end position="116"/>
    </location>
</feature>
<dbReference type="InterPro" id="IPR025962">
    <property type="entry name" value="SdpI/YhfL"/>
</dbReference>
<evidence type="ECO:0000313" key="3">
    <source>
        <dbReference type="EMBL" id="QMV41631.1"/>
    </source>
</evidence>
<feature type="transmembrane region" description="Helical" evidence="1">
    <location>
        <begin position="17"/>
        <end position="34"/>
    </location>
</feature>
<keyword evidence="1" id="KW-1133">Transmembrane helix</keyword>
<evidence type="ECO:0000313" key="4">
    <source>
        <dbReference type="Proteomes" id="UP000515679"/>
    </source>
</evidence>
<sequence length="226" mass="26030">MTNENQTARKLGSRKDWILLGTNVLLFLILYFIFNDRLPDQVASHYNIRGEQDDTMAKWSFWLMYAGIGVALPTVLSFMRHIDPRKKNYARFESYFDLMRWAISLFIHALFMAIIIDQAGYRLPIVNLIVGGLGLLWIVIGNRMGQVRSNFFIGIRTPWALLDENNWRLTHRMGARLWVVSGILMFASAWFVPSPWIAAIVLTCALGSSLIPAVYSYMLHRRISKA</sequence>
<keyword evidence="1" id="KW-0812">Transmembrane</keyword>
<protein>
    <submittedName>
        <fullName evidence="3">DUF1648 domain-containing protein</fullName>
    </submittedName>
</protein>
<evidence type="ECO:0000259" key="2">
    <source>
        <dbReference type="Pfam" id="PF07853"/>
    </source>
</evidence>
<reference evidence="3 4" key="1">
    <citation type="submission" date="2019-07" db="EMBL/GenBank/DDBJ databases">
        <authorList>
            <person name="Kim J.K."/>
            <person name="Cheong H.-M."/>
            <person name="Choi Y."/>
            <person name="Hwang K.J."/>
            <person name="Lee S."/>
            <person name="Choi C."/>
        </authorList>
    </citation>
    <scope>NUCLEOTIDE SEQUENCE [LARGE SCALE GENOMIC DNA]</scope>
    <source>
        <strain evidence="3 4">KS 22</strain>
    </source>
</reference>
<keyword evidence="1" id="KW-0472">Membrane</keyword>
<dbReference type="Pfam" id="PF07853">
    <property type="entry name" value="DUF1648"/>
    <property type="match status" value="1"/>
</dbReference>
<dbReference type="GO" id="GO:0009636">
    <property type="term" value="P:response to toxic substance"/>
    <property type="evidence" value="ECO:0007669"/>
    <property type="project" value="TreeGrafter"/>
</dbReference>
<dbReference type="PANTHER" id="PTHR37810">
    <property type="entry name" value="IMMUNITY PROTEIN SDPI"/>
    <property type="match status" value="1"/>
</dbReference>
<keyword evidence="4" id="KW-1185">Reference proteome</keyword>
<dbReference type="Pfam" id="PF13630">
    <property type="entry name" value="SdpI"/>
    <property type="match status" value="1"/>
</dbReference>
<dbReference type="AlphaFoldDB" id="A0A7G5BXE7"/>
<feature type="transmembrane region" description="Helical" evidence="1">
    <location>
        <begin position="175"/>
        <end position="192"/>
    </location>
</feature>
<dbReference type="PIRSF" id="PIRSF038959">
    <property type="entry name" value="SdpI"/>
    <property type="match status" value="1"/>
</dbReference>
<feature type="transmembrane region" description="Helical" evidence="1">
    <location>
        <begin position="198"/>
        <end position="218"/>
    </location>
</feature>
<name>A0A7G5BXE7_9BACL</name>
<gene>
    <name evidence="3" type="ORF">FPL14_10895</name>
</gene>
<evidence type="ECO:0000256" key="1">
    <source>
        <dbReference type="SAM" id="Phobius"/>
    </source>
</evidence>
<feature type="domain" description="DUF1648" evidence="2">
    <location>
        <begin position="25"/>
        <end position="66"/>
    </location>
</feature>
<dbReference type="InterPro" id="IPR012867">
    <property type="entry name" value="DUF1648"/>
</dbReference>
<accession>A0A7G5BXE7</accession>
<dbReference type="Proteomes" id="UP000515679">
    <property type="component" value="Chromosome"/>
</dbReference>
<organism evidence="3 4">
    <name type="scientific">Cohnella cholangitidis</name>
    <dbReference type="NCBI Taxonomy" id="2598458"/>
    <lineage>
        <taxon>Bacteria</taxon>
        <taxon>Bacillati</taxon>
        <taxon>Bacillota</taxon>
        <taxon>Bacilli</taxon>
        <taxon>Bacillales</taxon>
        <taxon>Paenibacillaceae</taxon>
        <taxon>Cohnella</taxon>
    </lineage>
</organism>
<proteinExistence type="predicted"/>
<dbReference type="InterPro" id="IPR026272">
    <property type="entry name" value="SdpI"/>
</dbReference>
<dbReference type="KEGG" id="cchl:FPL14_10895"/>
<dbReference type="PANTHER" id="PTHR37810:SF5">
    <property type="entry name" value="IMMUNITY PROTEIN SDPI"/>
    <property type="match status" value="1"/>
</dbReference>
<feature type="transmembrane region" description="Helical" evidence="1">
    <location>
        <begin position="59"/>
        <end position="78"/>
    </location>
</feature>